<sequence length="71" mass="8021">MSPLEIVEHIRKLNCNGLRTERQNPVDDMICTHLVGRVQVAGFGCRLEGSHDDSRWIGAQIKPLPVQERSL</sequence>
<reference evidence="1" key="2">
    <citation type="submission" date="2022-04" db="EMBL/GenBank/DDBJ databases">
        <authorList>
            <person name="Bromfield E.S.P."/>
            <person name="Cloutier S."/>
        </authorList>
    </citation>
    <scope>NUCLEOTIDE SEQUENCE</scope>
    <source>
        <strain evidence="1">1S5</strain>
    </source>
</reference>
<dbReference type="EMBL" id="CP096255">
    <property type="protein sequence ID" value="UPT92089.1"/>
    <property type="molecule type" value="Genomic_DNA"/>
</dbReference>
<reference evidence="1" key="1">
    <citation type="journal article" date="2017" name="Syst. Appl. Microbiol.">
        <title>Soybeans inoculated with root zone soils of Canadian native legumes harbour diverse and novel Bradyrhizobium spp. that possess agricultural potential.</title>
        <authorList>
            <person name="Bromfield E.S.P."/>
            <person name="Cloutier S."/>
            <person name="Tambong J.T."/>
            <person name="Tran Thi T.V."/>
        </authorList>
    </citation>
    <scope>NUCLEOTIDE SEQUENCE</scope>
    <source>
        <strain evidence="1">1S5</strain>
    </source>
</reference>
<dbReference type="RefSeq" id="WP_224581071.1">
    <property type="nucleotide sequence ID" value="NZ_CP096255.1"/>
</dbReference>
<dbReference type="AlphaFoldDB" id="A0A8T5VA88"/>
<name>A0A8T5VA88_9BRAD</name>
<gene>
    <name evidence="1" type="ORF">HAP41_0000021540</name>
</gene>
<proteinExistence type="predicted"/>
<dbReference type="Proteomes" id="UP000551709">
    <property type="component" value="Chromosome"/>
</dbReference>
<accession>A0A8T5VA88</accession>
<evidence type="ECO:0000313" key="2">
    <source>
        <dbReference type="Proteomes" id="UP000551709"/>
    </source>
</evidence>
<organism evidence="1 2">
    <name type="scientific">Bradyrhizobium barranii subsp. apii</name>
    <dbReference type="NCBI Taxonomy" id="2819348"/>
    <lineage>
        <taxon>Bacteria</taxon>
        <taxon>Pseudomonadati</taxon>
        <taxon>Pseudomonadota</taxon>
        <taxon>Alphaproteobacteria</taxon>
        <taxon>Hyphomicrobiales</taxon>
        <taxon>Nitrobacteraceae</taxon>
        <taxon>Bradyrhizobium</taxon>
        <taxon>Bradyrhizobium barranii</taxon>
    </lineage>
</organism>
<evidence type="ECO:0000313" key="1">
    <source>
        <dbReference type="EMBL" id="UPT92089.1"/>
    </source>
</evidence>
<protein>
    <submittedName>
        <fullName evidence="1">Uncharacterized protein</fullName>
    </submittedName>
</protein>